<comment type="caution">
    <text evidence="2">The sequence shown here is derived from an EMBL/GenBank/DDBJ whole genome shotgun (WGS) entry which is preliminary data.</text>
</comment>
<dbReference type="EMBL" id="VIEB01000470">
    <property type="protein sequence ID" value="TQD89780.1"/>
    <property type="molecule type" value="Genomic_DNA"/>
</dbReference>
<dbReference type="PANTHER" id="PTHR33597:SF11">
    <property type="entry name" value="OS07G0620600 PROTEIN"/>
    <property type="match status" value="1"/>
</dbReference>
<evidence type="ECO:0000259" key="1">
    <source>
        <dbReference type="Pfam" id="PF25276"/>
    </source>
</evidence>
<dbReference type="InterPro" id="IPR057192">
    <property type="entry name" value="DUF7870"/>
</dbReference>
<protein>
    <recommendedName>
        <fullName evidence="1">DUF7870 domain-containing protein</fullName>
    </recommendedName>
</protein>
<dbReference type="AlphaFoldDB" id="A0A540LTE4"/>
<name>A0A540LTE4_MALBA</name>
<evidence type="ECO:0000313" key="3">
    <source>
        <dbReference type="Proteomes" id="UP000315295"/>
    </source>
</evidence>
<evidence type="ECO:0000313" key="2">
    <source>
        <dbReference type="EMBL" id="TQD89780.1"/>
    </source>
</evidence>
<accession>A0A540LTE4</accession>
<organism evidence="2 3">
    <name type="scientific">Malus baccata</name>
    <name type="common">Siberian crab apple</name>
    <name type="synonym">Pyrus baccata</name>
    <dbReference type="NCBI Taxonomy" id="106549"/>
    <lineage>
        <taxon>Eukaryota</taxon>
        <taxon>Viridiplantae</taxon>
        <taxon>Streptophyta</taxon>
        <taxon>Embryophyta</taxon>
        <taxon>Tracheophyta</taxon>
        <taxon>Spermatophyta</taxon>
        <taxon>Magnoliopsida</taxon>
        <taxon>eudicotyledons</taxon>
        <taxon>Gunneridae</taxon>
        <taxon>Pentapetalae</taxon>
        <taxon>rosids</taxon>
        <taxon>fabids</taxon>
        <taxon>Rosales</taxon>
        <taxon>Rosaceae</taxon>
        <taxon>Amygdaloideae</taxon>
        <taxon>Maleae</taxon>
        <taxon>Malus</taxon>
    </lineage>
</organism>
<feature type="domain" description="DUF7870" evidence="1">
    <location>
        <begin position="1"/>
        <end position="64"/>
    </location>
</feature>
<keyword evidence="3" id="KW-1185">Reference proteome</keyword>
<sequence>MYKIETVIEESSGKEVVQTRMSEWLNKNVKEKEYVVMKAEAEVVDEMVKSRAIHLVDELFLECKP</sequence>
<dbReference type="Pfam" id="PF25276">
    <property type="entry name" value="DUF7870"/>
    <property type="match status" value="1"/>
</dbReference>
<reference evidence="2 3" key="1">
    <citation type="journal article" date="2019" name="G3 (Bethesda)">
        <title>Sequencing of a Wild Apple (Malus baccata) Genome Unravels the Differences Between Cultivated and Wild Apple Species Regarding Disease Resistance and Cold Tolerance.</title>
        <authorList>
            <person name="Chen X."/>
        </authorList>
    </citation>
    <scope>NUCLEOTIDE SEQUENCE [LARGE SCALE GENOMIC DNA]</scope>
    <source>
        <strain evidence="3">cv. Shandingzi</strain>
        <tissue evidence="2">Leaves</tissue>
    </source>
</reference>
<dbReference type="PANTHER" id="PTHR33597">
    <property type="entry name" value="OS02G0760400 PROTEIN"/>
    <property type="match status" value="1"/>
</dbReference>
<gene>
    <name evidence="2" type="ORF">C1H46_024672</name>
</gene>
<dbReference type="Proteomes" id="UP000315295">
    <property type="component" value="Unassembled WGS sequence"/>
</dbReference>
<proteinExistence type="predicted"/>